<gene>
    <name evidence="2" type="ORF">SAMN04489750_3537</name>
</gene>
<sequence>MNKLTLLAGAAIGYVLGARAGRERYEQIKVSAGRAWRSDPVQQQVGKATEQIKQKGPEVAAAAGQAAVRGAADAAKSVLVAGFSAATSSKPKGPLLKGDLADETPLVRGTVADGSSYDAPGEDAPHEAIGASERAR</sequence>
<organism evidence="2 3">
    <name type="scientific">Branchiibius hedensis</name>
    <dbReference type="NCBI Taxonomy" id="672460"/>
    <lineage>
        <taxon>Bacteria</taxon>
        <taxon>Bacillati</taxon>
        <taxon>Actinomycetota</taxon>
        <taxon>Actinomycetes</taxon>
        <taxon>Micrococcales</taxon>
        <taxon>Dermacoccaceae</taxon>
        <taxon>Branchiibius</taxon>
    </lineage>
</organism>
<reference evidence="3" key="1">
    <citation type="submission" date="2016-10" db="EMBL/GenBank/DDBJ databases">
        <authorList>
            <person name="Varghese N."/>
            <person name="Submissions S."/>
        </authorList>
    </citation>
    <scope>NUCLEOTIDE SEQUENCE [LARGE SCALE GENOMIC DNA]</scope>
    <source>
        <strain evidence="3">DSM 22951</strain>
    </source>
</reference>
<evidence type="ECO:0000313" key="2">
    <source>
        <dbReference type="EMBL" id="SSA36156.1"/>
    </source>
</evidence>
<evidence type="ECO:0000313" key="3">
    <source>
        <dbReference type="Proteomes" id="UP000250028"/>
    </source>
</evidence>
<dbReference type="Proteomes" id="UP000250028">
    <property type="component" value="Unassembled WGS sequence"/>
</dbReference>
<proteinExistence type="predicted"/>
<feature type="region of interest" description="Disordered" evidence="1">
    <location>
        <begin position="86"/>
        <end position="136"/>
    </location>
</feature>
<dbReference type="RefSeq" id="WP_109687922.1">
    <property type="nucleotide sequence ID" value="NZ_QGDN01000001.1"/>
</dbReference>
<accession>A0A2Y8ZX96</accession>
<evidence type="ECO:0000256" key="1">
    <source>
        <dbReference type="SAM" id="MobiDB-lite"/>
    </source>
</evidence>
<name>A0A2Y8ZX96_9MICO</name>
<dbReference type="AlphaFoldDB" id="A0A2Y8ZX96"/>
<evidence type="ECO:0008006" key="4">
    <source>
        <dbReference type="Google" id="ProtNLM"/>
    </source>
</evidence>
<dbReference type="OrthoDB" id="5125216at2"/>
<keyword evidence="3" id="KW-1185">Reference proteome</keyword>
<dbReference type="EMBL" id="UESZ01000001">
    <property type="protein sequence ID" value="SSA36156.1"/>
    <property type="molecule type" value="Genomic_DNA"/>
</dbReference>
<protein>
    <recommendedName>
        <fullName evidence="4">Protoporphyrinogen oxidase</fullName>
    </recommendedName>
</protein>